<gene>
    <name evidence="1" type="ORF">JOQ06_030135</name>
</gene>
<dbReference type="AlphaFoldDB" id="A0AAD6AXK0"/>
<dbReference type="InterPro" id="IPR015813">
    <property type="entry name" value="Pyrv/PenolPyrv_kinase-like_dom"/>
</dbReference>
<accession>A0AAD6AXK0</accession>
<evidence type="ECO:0008006" key="3">
    <source>
        <dbReference type="Google" id="ProtNLM"/>
    </source>
</evidence>
<reference evidence="1" key="1">
    <citation type="submission" date="2022-11" db="EMBL/GenBank/DDBJ databases">
        <title>Chromosome-level genome of Pogonophryne albipinna.</title>
        <authorList>
            <person name="Jo E."/>
        </authorList>
    </citation>
    <scope>NUCLEOTIDE SEQUENCE</scope>
    <source>
        <strain evidence="1">SGF0006</strain>
        <tissue evidence="1">Muscle</tissue>
    </source>
</reference>
<protein>
    <recommendedName>
        <fullName evidence="3">HpcH/HpaI aldolase/citrate lyase domain-containing protein</fullName>
    </recommendedName>
</protein>
<dbReference type="InterPro" id="IPR040442">
    <property type="entry name" value="Pyrv_kinase-like_dom_sf"/>
</dbReference>
<dbReference type="GO" id="GO:0047777">
    <property type="term" value="F:(S)-citramalyl-CoA lyase activity"/>
    <property type="evidence" value="ECO:0007669"/>
    <property type="project" value="TreeGrafter"/>
</dbReference>
<evidence type="ECO:0000313" key="2">
    <source>
        <dbReference type="Proteomes" id="UP001219934"/>
    </source>
</evidence>
<dbReference type="Proteomes" id="UP001219934">
    <property type="component" value="Unassembled WGS sequence"/>
</dbReference>
<dbReference type="GO" id="GO:0106064">
    <property type="term" value="P:regulation of cobalamin metabolic process"/>
    <property type="evidence" value="ECO:0007669"/>
    <property type="project" value="TreeGrafter"/>
</dbReference>
<organism evidence="1 2">
    <name type="scientific">Pogonophryne albipinna</name>
    <dbReference type="NCBI Taxonomy" id="1090488"/>
    <lineage>
        <taxon>Eukaryota</taxon>
        <taxon>Metazoa</taxon>
        <taxon>Chordata</taxon>
        <taxon>Craniata</taxon>
        <taxon>Vertebrata</taxon>
        <taxon>Euteleostomi</taxon>
        <taxon>Actinopterygii</taxon>
        <taxon>Neopterygii</taxon>
        <taxon>Teleostei</taxon>
        <taxon>Neoteleostei</taxon>
        <taxon>Acanthomorphata</taxon>
        <taxon>Eupercaria</taxon>
        <taxon>Perciformes</taxon>
        <taxon>Notothenioidei</taxon>
        <taxon>Pogonophryne</taxon>
    </lineage>
</organism>
<sequence length="254" mass="28512">MDMATAIGATNFHENQAVLPTFSPPLHYQHHPPQPRTALHKSIVCRFVSWEKAGDFEKDYSICLPSNCVLIPEAVWRKSLHTYSIMLRAGPCSGSVSALFFILKNTNMSDRLVDMKLDTASARTTMLEIIVEIYILRGRLSSGERGWLLPTAWQNTEAGRYHHHSAGSSLRYIPRRAVLYCPGNDERKLRKLASLDVDCAVLDCEDGVALSKKVHKCTGEALNVLCYVGCTTQYLKSNPRRRSDDGEGDKERKT</sequence>
<dbReference type="PANTHER" id="PTHR11105">
    <property type="entry name" value="CITRATE LYASE SUBUNIT BETA-RELATED"/>
    <property type="match status" value="1"/>
</dbReference>
<dbReference type="EMBL" id="JAPTMU010000013">
    <property type="protein sequence ID" value="KAJ4933303.1"/>
    <property type="molecule type" value="Genomic_DNA"/>
</dbReference>
<keyword evidence="2" id="KW-1185">Reference proteome</keyword>
<proteinExistence type="predicted"/>
<comment type="caution">
    <text evidence="1">The sequence shown here is derived from an EMBL/GenBank/DDBJ whole genome shotgun (WGS) entry which is preliminary data.</text>
</comment>
<dbReference type="PANTHER" id="PTHR11105:SF0">
    <property type="entry name" value="CITRAMALYL-COA LYASE, MITOCHONDRIAL"/>
    <property type="match status" value="1"/>
</dbReference>
<name>A0AAD6AXK0_9TELE</name>
<dbReference type="InterPro" id="IPR040186">
    <property type="entry name" value="Citramalyl-CoA_lyase"/>
</dbReference>
<evidence type="ECO:0000313" key="1">
    <source>
        <dbReference type="EMBL" id="KAJ4933303.1"/>
    </source>
</evidence>
<dbReference type="SUPFAM" id="SSF51621">
    <property type="entry name" value="Phosphoenolpyruvate/pyruvate domain"/>
    <property type="match status" value="1"/>
</dbReference>
<dbReference type="Gene3D" id="3.20.20.60">
    <property type="entry name" value="Phosphoenolpyruvate-binding domains"/>
    <property type="match status" value="1"/>
</dbReference>